<organism evidence="2 3">
    <name type="scientific">Anabarilius grahami</name>
    <name type="common">Kanglang fish</name>
    <name type="synonym">Barilius grahami</name>
    <dbReference type="NCBI Taxonomy" id="495550"/>
    <lineage>
        <taxon>Eukaryota</taxon>
        <taxon>Metazoa</taxon>
        <taxon>Chordata</taxon>
        <taxon>Craniata</taxon>
        <taxon>Vertebrata</taxon>
        <taxon>Euteleostomi</taxon>
        <taxon>Actinopterygii</taxon>
        <taxon>Neopterygii</taxon>
        <taxon>Teleostei</taxon>
        <taxon>Ostariophysi</taxon>
        <taxon>Cypriniformes</taxon>
        <taxon>Xenocyprididae</taxon>
        <taxon>Xenocypridinae</taxon>
        <taxon>Xenocypridinae incertae sedis</taxon>
        <taxon>Anabarilius</taxon>
    </lineage>
</organism>
<feature type="compositionally biased region" description="Basic residues" evidence="1">
    <location>
        <begin position="263"/>
        <end position="272"/>
    </location>
</feature>
<comment type="caution">
    <text evidence="2">The sequence shown here is derived from an EMBL/GenBank/DDBJ whole genome shotgun (WGS) entry which is preliminary data.</text>
</comment>
<evidence type="ECO:0000256" key="1">
    <source>
        <dbReference type="SAM" id="MobiDB-lite"/>
    </source>
</evidence>
<proteinExistence type="predicted"/>
<dbReference type="EMBL" id="RJVU01054358">
    <property type="protein sequence ID" value="ROL10881.1"/>
    <property type="molecule type" value="Genomic_DNA"/>
</dbReference>
<evidence type="ECO:0008006" key="4">
    <source>
        <dbReference type="Google" id="ProtNLM"/>
    </source>
</evidence>
<name>A0A3N0Y2B8_ANAGA</name>
<feature type="region of interest" description="Disordered" evidence="1">
    <location>
        <begin position="258"/>
        <end position="288"/>
    </location>
</feature>
<protein>
    <recommendedName>
        <fullName evidence="4">Retrotransposon gag domain-containing protein</fullName>
    </recommendedName>
</protein>
<feature type="compositionally biased region" description="Low complexity" evidence="1">
    <location>
        <begin position="276"/>
        <end position="288"/>
    </location>
</feature>
<dbReference type="OrthoDB" id="8963682at2759"/>
<reference evidence="2 3" key="1">
    <citation type="submission" date="2018-10" db="EMBL/GenBank/DDBJ databases">
        <title>Genome assembly for a Yunnan-Guizhou Plateau 3E fish, Anabarilius grahami (Regan), and its evolutionary and genetic applications.</title>
        <authorList>
            <person name="Jiang W."/>
        </authorList>
    </citation>
    <scope>NUCLEOTIDE SEQUENCE [LARGE SCALE GENOMIC DNA]</scope>
    <source>
        <strain evidence="2">AG-KIZ</strain>
        <tissue evidence="2">Muscle</tissue>
    </source>
</reference>
<sequence length="295" mass="32699">MCFAVDRVKCCLFSSHYFLRDEGLTDFTSSTGALPQMLESAVKSRSLVSQTPFPIILQFSTPALTSLVISPSSQIIITWTPSSAGNCGSPLTSHLYNTRPLQKNRPKPQDFHLCKMGLFLRAVAPAPSPPLTPTSAAEQLVGLFQVGRSLERYVEEFVELAYLSDWSDACLIALFLDGLDENTIRFDEPDDYVSLNDTINLILYLNGSKFLVEEVQDFKCPSRPVLPETRAAWPVCQAPSSSAYPSSELLSCVTLGPHTSAGSRRRRRRKRKSCEQSPVSPLQSPQSQLQCLWGF</sequence>
<evidence type="ECO:0000313" key="2">
    <source>
        <dbReference type="EMBL" id="ROL10881.1"/>
    </source>
</evidence>
<dbReference type="Proteomes" id="UP000281406">
    <property type="component" value="Unassembled WGS sequence"/>
</dbReference>
<accession>A0A3N0Y2B8</accession>
<dbReference type="AlphaFoldDB" id="A0A3N0Y2B8"/>
<gene>
    <name evidence="2" type="ORF">DPX16_0042</name>
</gene>
<keyword evidence="3" id="KW-1185">Reference proteome</keyword>
<evidence type="ECO:0000313" key="3">
    <source>
        <dbReference type="Proteomes" id="UP000281406"/>
    </source>
</evidence>